<comment type="caution">
    <text evidence="2">The sequence shown here is derived from an EMBL/GenBank/DDBJ whole genome shotgun (WGS) entry which is preliminary data.</text>
</comment>
<reference evidence="2" key="1">
    <citation type="submission" date="2021-09" db="EMBL/GenBank/DDBJ databases">
        <title>The genome of Mauremys mutica provides insights into the evolution of semi-aquatic lifestyle.</title>
        <authorList>
            <person name="Gong S."/>
            <person name="Gao Y."/>
        </authorList>
    </citation>
    <scope>NUCLEOTIDE SEQUENCE</scope>
    <source>
        <strain evidence="2">MM-2020</strain>
        <tissue evidence="2">Muscle</tissue>
    </source>
</reference>
<feature type="region of interest" description="Disordered" evidence="1">
    <location>
        <begin position="14"/>
        <end position="52"/>
    </location>
</feature>
<evidence type="ECO:0000313" key="3">
    <source>
        <dbReference type="Proteomes" id="UP000827986"/>
    </source>
</evidence>
<dbReference type="AlphaFoldDB" id="A0A9D3X315"/>
<accession>A0A9D3X315</accession>
<protein>
    <submittedName>
        <fullName evidence="2">Uncharacterized protein</fullName>
    </submittedName>
</protein>
<dbReference type="Proteomes" id="UP000827986">
    <property type="component" value="Unassembled WGS sequence"/>
</dbReference>
<gene>
    <name evidence="2" type="ORF">KIL84_007268</name>
</gene>
<organism evidence="2 3">
    <name type="scientific">Mauremys mutica</name>
    <name type="common">yellowpond turtle</name>
    <dbReference type="NCBI Taxonomy" id="74926"/>
    <lineage>
        <taxon>Eukaryota</taxon>
        <taxon>Metazoa</taxon>
        <taxon>Chordata</taxon>
        <taxon>Craniata</taxon>
        <taxon>Vertebrata</taxon>
        <taxon>Euteleostomi</taxon>
        <taxon>Archelosauria</taxon>
        <taxon>Testudinata</taxon>
        <taxon>Testudines</taxon>
        <taxon>Cryptodira</taxon>
        <taxon>Durocryptodira</taxon>
        <taxon>Testudinoidea</taxon>
        <taxon>Geoemydidae</taxon>
        <taxon>Geoemydinae</taxon>
        <taxon>Mauremys</taxon>
    </lineage>
</organism>
<proteinExistence type="predicted"/>
<evidence type="ECO:0000313" key="2">
    <source>
        <dbReference type="EMBL" id="KAH1171650.1"/>
    </source>
</evidence>
<dbReference type="EMBL" id="JAHDVG010000483">
    <property type="protein sequence ID" value="KAH1171650.1"/>
    <property type="molecule type" value="Genomic_DNA"/>
</dbReference>
<name>A0A9D3X315_9SAUR</name>
<keyword evidence="3" id="KW-1185">Reference proteome</keyword>
<evidence type="ECO:0000256" key="1">
    <source>
        <dbReference type="SAM" id="MobiDB-lite"/>
    </source>
</evidence>
<sequence length="132" mass="13532">MSYSPAGFGVTSIRVPSPAVSPGHQGALGREGGEMESDAPTNGAWAPIPTGSLSPSTALPSLRLWGHLGPDTQLSHGGPIWGGGTHRQKIIPHVYWGAAESVSLGYLPTLGLKSWGTQTSPSSLGKSTPPLI</sequence>